<sequence length="436" mass="48183">MLRALAHAAHTRSSEIPVPQRDPFYNPPLSFHQEKPGTILRSRQLSHESLQTVFSFKQNLKSVHQLLFRTTDALDQPIATVVTVMVPFHANMSRLLMYNPIENADFIECAISYTLRSGSKEISKTTPLEMLLMEGYLMSGMVVAATDYEGPQSGYGNGKLEGQALLDATRALMTSQEITGVSASAEIQIHGYSAGAIPASWALQLQSTYAPDIRYIGAVIGGTLVDMEPNLHFLLEHSKDCQEALAVLVGLANSDPEFDQFLQSSIRPDKQNLIDSLRHSCLDMAGRRDCQQFDSLFTIPDFFNQSVTQRMFRENHLGLGSAPSSSIPILMYHASKDGTILYQPAYNLYKNWCARGSTIHFLTDTTSDHRDLALFGLSNAINFVLDRFNGVPIGSSCSEETVVNPLVKPRNFTKFIISLVKQGSFLLGFPVGPGIL</sequence>
<dbReference type="Pfam" id="PF03583">
    <property type="entry name" value="LIP"/>
    <property type="match status" value="1"/>
</dbReference>
<dbReference type="PIRSF" id="PIRSF029171">
    <property type="entry name" value="Esterase_LipA"/>
    <property type="match status" value="1"/>
</dbReference>
<dbReference type="OrthoDB" id="2373480at2759"/>
<accession>A0A1X2G2W4</accession>
<dbReference type="InterPro" id="IPR029058">
    <property type="entry name" value="AB_hydrolase_fold"/>
</dbReference>
<evidence type="ECO:0000313" key="4">
    <source>
        <dbReference type="Proteomes" id="UP000242146"/>
    </source>
</evidence>
<dbReference type="Gene3D" id="1.10.260.130">
    <property type="match status" value="1"/>
</dbReference>
<dbReference type="GO" id="GO:0016042">
    <property type="term" value="P:lipid catabolic process"/>
    <property type="evidence" value="ECO:0007669"/>
    <property type="project" value="UniProtKB-UniRule"/>
</dbReference>
<evidence type="ECO:0000256" key="1">
    <source>
        <dbReference type="ARBA" id="ARBA00022801"/>
    </source>
</evidence>
<name>A0A1X2G2W4_9FUNG</name>
<dbReference type="AlphaFoldDB" id="A0A1X2G2W4"/>
<dbReference type="Proteomes" id="UP000242146">
    <property type="component" value="Unassembled WGS sequence"/>
</dbReference>
<dbReference type="SUPFAM" id="SSF53474">
    <property type="entry name" value="alpha/beta-Hydrolases"/>
    <property type="match status" value="1"/>
</dbReference>
<comment type="similarity">
    <text evidence="2">Belongs to the AB hydrolase superfamily. Lipase family.</text>
</comment>
<evidence type="ECO:0000313" key="3">
    <source>
        <dbReference type="EMBL" id="ORX43207.1"/>
    </source>
</evidence>
<dbReference type="PANTHER" id="PTHR34853:SF5">
    <property type="entry name" value="LIP-DOMAIN-CONTAINING PROTEIN-RELATED"/>
    <property type="match status" value="1"/>
</dbReference>
<dbReference type="GO" id="GO:0004806">
    <property type="term" value="F:triacylglycerol lipase activity"/>
    <property type="evidence" value="ECO:0007669"/>
    <property type="project" value="UniProtKB-UniRule"/>
</dbReference>
<organism evidence="3 4">
    <name type="scientific">Hesseltinella vesiculosa</name>
    <dbReference type="NCBI Taxonomy" id="101127"/>
    <lineage>
        <taxon>Eukaryota</taxon>
        <taxon>Fungi</taxon>
        <taxon>Fungi incertae sedis</taxon>
        <taxon>Mucoromycota</taxon>
        <taxon>Mucoromycotina</taxon>
        <taxon>Mucoromycetes</taxon>
        <taxon>Mucorales</taxon>
        <taxon>Cunninghamellaceae</taxon>
        <taxon>Hesseltinella</taxon>
    </lineage>
</organism>
<proteinExistence type="inferred from homology"/>
<dbReference type="EMBL" id="MCGT01000057">
    <property type="protein sequence ID" value="ORX43207.1"/>
    <property type="molecule type" value="Genomic_DNA"/>
</dbReference>
<evidence type="ECO:0000256" key="2">
    <source>
        <dbReference type="PIRNR" id="PIRNR029171"/>
    </source>
</evidence>
<reference evidence="3 4" key="1">
    <citation type="submission" date="2016-07" db="EMBL/GenBank/DDBJ databases">
        <title>Pervasive Adenine N6-methylation of Active Genes in Fungi.</title>
        <authorList>
            <consortium name="DOE Joint Genome Institute"/>
            <person name="Mondo S.J."/>
            <person name="Dannebaum R.O."/>
            <person name="Kuo R.C."/>
            <person name="Labutti K."/>
            <person name="Haridas S."/>
            <person name="Kuo A."/>
            <person name="Salamov A."/>
            <person name="Ahrendt S.R."/>
            <person name="Lipzen A."/>
            <person name="Sullivan W."/>
            <person name="Andreopoulos W.B."/>
            <person name="Clum A."/>
            <person name="Lindquist E."/>
            <person name="Daum C."/>
            <person name="Ramamoorthy G.K."/>
            <person name="Gryganskyi A."/>
            <person name="Culley D."/>
            <person name="Magnuson J.K."/>
            <person name="James T.Y."/>
            <person name="O'Malley M.A."/>
            <person name="Stajich J.E."/>
            <person name="Spatafora J.W."/>
            <person name="Visel A."/>
            <person name="Grigoriev I.V."/>
        </authorList>
    </citation>
    <scope>NUCLEOTIDE SEQUENCE [LARGE SCALE GENOMIC DNA]</scope>
    <source>
        <strain evidence="3 4">NRRL 3301</strain>
    </source>
</reference>
<keyword evidence="4" id="KW-1185">Reference proteome</keyword>
<comment type="caution">
    <text evidence="3">The sequence shown here is derived from an EMBL/GenBank/DDBJ whole genome shotgun (WGS) entry which is preliminary data.</text>
</comment>
<dbReference type="PANTHER" id="PTHR34853">
    <property type="match status" value="1"/>
</dbReference>
<protein>
    <submittedName>
        <fullName evidence="3">LIP-domain-containing protein</fullName>
    </submittedName>
</protein>
<dbReference type="InterPro" id="IPR005152">
    <property type="entry name" value="Lipase_secreted"/>
</dbReference>
<dbReference type="Gene3D" id="3.40.50.1820">
    <property type="entry name" value="alpha/beta hydrolase"/>
    <property type="match status" value="1"/>
</dbReference>
<keyword evidence="1" id="KW-0378">Hydrolase</keyword>
<gene>
    <name evidence="3" type="ORF">DM01DRAFT_255605</name>
</gene>